<dbReference type="EMBL" id="QJNS01000025">
    <property type="protein sequence ID" value="RYO92656.1"/>
    <property type="molecule type" value="Genomic_DNA"/>
</dbReference>
<protein>
    <recommendedName>
        <fullName evidence="4">Methyltransferase domain-containing protein</fullName>
    </recommendedName>
</protein>
<evidence type="ECO:0000313" key="2">
    <source>
        <dbReference type="EMBL" id="RYO92656.1"/>
    </source>
</evidence>
<accession>A0ABY0HGN0</accession>
<name>A0ABY0HGN0_9PEZI</name>
<evidence type="ECO:0008006" key="4">
    <source>
        <dbReference type="Google" id="ProtNLM"/>
    </source>
</evidence>
<dbReference type="Gene3D" id="3.40.50.150">
    <property type="entry name" value="Vaccinia Virus protein VP39"/>
    <property type="match status" value="1"/>
</dbReference>
<dbReference type="Proteomes" id="UP000294003">
    <property type="component" value="Unassembled WGS sequence"/>
</dbReference>
<sequence length="301" mass="33423">MTNTGSLRGISNFWIAPGRNFRTSARLHLQHFLFQNTLGHLLNPHIPSSVVADSKILKVADLGCGNGAWLIDLDRELSNKGVSAQLDGYDINAVNFPASAFLPSSISLKKLDILARPLPEEIVGVYDIVHVRAFVSIIVNSDLTPLLSTVLALLKPGGWLQWEETRAEKFLVDSPSPSNEISRTACDTISHILKAGGEARGLNFEILGELDQHLQEHGFLDVSMEAAEKRKQDFKGWTEDYLMVWEEMAEFFPPKATVTQGQVPMTRESWVELFEKAVHETERGIVIHQGKIMTVVGRKAA</sequence>
<dbReference type="PANTHER" id="PTHR43591">
    <property type="entry name" value="METHYLTRANSFERASE"/>
    <property type="match status" value="1"/>
</dbReference>
<reference evidence="2 3" key="1">
    <citation type="submission" date="2018-06" db="EMBL/GenBank/DDBJ databases">
        <title>Complete Genomes of Monosporascus.</title>
        <authorList>
            <person name="Robinson A.J."/>
            <person name="Natvig D.O."/>
        </authorList>
    </citation>
    <scope>NUCLEOTIDE SEQUENCE [LARGE SCALE GENOMIC DNA]</scope>
    <source>
        <strain evidence="2 3">CBS 609.92</strain>
    </source>
</reference>
<comment type="caution">
    <text evidence="2">The sequence shown here is derived from an EMBL/GenBank/DDBJ whole genome shotgun (WGS) entry which is preliminary data.</text>
</comment>
<evidence type="ECO:0000256" key="1">
    <source>
        <dbReference type="ARBA" id="ARBA00038158"/>
    </source>
</evidence>
<organism evidence="2 3">
    <name type="scientific">Monosporascus cannonballus</name>
    <dbReference type="NCBI Taxonomy" id="155416"/>
    <lineage>
        <taxon>Eukaryota</taxon>
        <taxon>Fungi</taxon>
        <taxon>Dikarya</taxon>
        <taxon>Ascomycota</taxon>
        <taxon>Pezizomycotina</taxon>
        <taxon>Sordariomycetes</taxon>
        <taxon>Xylariomycetidae</taxon>
        <taxon>Xylariales</taxon>
        <taxon>Xylariales incertae sedis</taxon>
        <taxon>Monosporascus</taxon>
    </lineage>
</organism>
<dbReference type="Pfam" id="PF13489">
    <property type="entry name" value="Methyltransf_23"/>
    <property type="match status" value="1"/>
</dbReference>
<dbReference type="PANTHER" id="PTHR43591:SF110">
    <property type="entry name" value="RHODANESE DOMAIN-CONTAINING PROTEIN"/>
    <property type="match status" value="1"/>
</dbReference>
<gene>
    <name evidence="2" type="ORF">DL762_001559</name>
</gene>
<dbReference type="SUPFAM" id="SSF53335">
    <property type="entry name" value="S-adenosyl-L-methionine-dependent methyltransferases"/>
    <property type="match status" value="1"/>
</dbReference>
<keyword evidence="3" id="KW-1185">Reference proteome</keyword>
<dbReference type="InterPro" id="IPR029063">
    <property type="entry name" value="SAM-dependent_MTases_sf"/>
</dbReference>
<comment type="similarity">
    <text evidence="1">Belongs to the methyltransferase superfamily. LaeA methyltransferase family.</text>
</comment>
<proteinExistence type="inferred from homology"/>
<dbReference type="CDD" id="cd02440">
    <property type="entry name" value="AdoMet_MTases"/>
    <property type="match status" value="1"/>
</dbReference>
<evidence type="ECO:0000313" key="3">
    <source>
        <dbReference type="Proteomes" id="UP000294003"/>
    </source>
</evidence>